<dbReference type="OrthoDB" id="2142503at2759"/>
<organism evidence="2 3">
    <name type="scientific">Malassezia sympodialis (strain ATCC 42132)</name>
    <name type="common">Atopic eczema-associated yeast</name>
    <dbReference type="NCBI Taxonomy" id="1230383"/>
    <lineage>
        <taxon>Eukaryota</taxon>
        <taxon>Fungi</taxon>
        <taxon>Dikarya</taxon>
        <taxon>Basidiomycota</taxon>
        <taxon>Ustilaginomycotina</taxon>
        <taxon>Malasseziomycetes</taxon>
        <taxon>Malasseziales</taxon>
        <taxon>Malasseziaceae</taxon>
        <taxon>Malassezia</taxon>
    </lineage>
</organism>
<sequence length="137" mass="15529">MRQLDVANDRNWHINDQPVGLVHVCKCTCFSTNSTLIPLYMSQRGENPCSLCTKQFCVDRAEACRGAKIVDGSGDTATGFEGQVWAKCFVRDPTKDQSIVTLYLLCVLGLLLWAMFRNHFFQNLLGRVRQLTQILTR</sequence>
<gene>
    <name evidence="2" type="ORF">MSYG_0931</name>
</gene>
<keyword evidence="3" id="KW-1185">Reference proteome</keyword>
<protein>
    <submittedName>
        <fullName evidence="2">Uncharacterized protein</fullName>
    </submittedName>
</protein>
<dbReference type="Proteomes" id="UP000186303">
    <property type="component" value="Chromosome 2"/>
</dbReference>
<dbReference type="AlphaFoldDB" id="A0A1M8A2D4"/>
<name>A0A1M8A2D4_MALS4</name>
<dbReference type="PANTHER" id="PTHR36854">
    <property type="entry name" value="CHROMOSOME 9, WHOLE GENOME SHOTGUN SEQUENCE"/>
    <property type="match status" value="1"/>
</dbReference>
<proteinExistence type="predicted"/>
<feature type="transmembrane region" description="Helical" evidence="1">
    <location>
        <begin position="99"/>
        <end position="116"/>
    </location>
</feature>
<evidence type="ECO:0000313" key="2">
    <source>
        <dbReference type="EMBL" id="SHO76593.1"/>
    </source>
</evidence>
<keyword evidence="1" id="KW-0472">Membrane</keyword>
<evidence type="ECO:0000313" key="3">
    <source>
        <dbReference type="Proteomes" id="UP000186303"/>
    </source>
</evidence>
<dbReference type="VEuPathDB" id="FungiDB:MSYG_0931"/>
<evidence type="ECO:0000256" key="1">
    <source>
        <dbReference type="SAM" id="Phobius"/>
    </source>
</evidence>
<dbReference type="EMBL" id="LT671822">
    <property type="protein sequence ID" value="SHO76593.1"/>
    <property type="molecule type" value="Genomic_DNA"/>
</dbReference>
<accession>A0A1M8A2D4</accession>
<dbReference type="OMA" id="RNWHIND"/>
<dbReference type="PANTHER" id="PTHR36854:SF1">
    <property type="entry name" value="TRANSMEMBRANE PROTEIN"/>
    <property type="match status" value="1"/>
</dbReference>
<reference evidence="3" key="1">
    <citation type="journal article" date="2017" name="Nucleic Acids Res.">
        <title>Proteogenomics produces comprehensive and highly accurate protein-coding gene annotation in a complete genome assembly of Malassezia sympodialis.</title>
        <authorList>
            <person name="Zhu Y."/>
            <person name="Engstroem P.G."/>
            <person name="Tellgren-Roth C."/>
            <person name="Baudo C.D."/>
            <person name="Kennell J.C."/>
            <person name="Sun S."/>
            <person name="Billmyre R.B."/>
            <person name="Schroeder M.S."/>
            <person name="Andersson A."/>
            <person name="Holm T."/>
            <person name="Sigurgeirsson B."/>
            <person name="Wu G."/>
            <person name="Sankaranarayanan S.R."/>
            <person name="Siddharthan R."/>
            <person name="Sanyal K."/>
            <person name="Lundeberg J."/>
            <person name="Nystedt B."/>
            <person name="Boekhout T."/>
            <person name="Dawson T.L. Jr."/>
            <person name="Heitman J."/>
            <person name="Scheynius A."/>
            <person name="Lehtioe J."/>
        </authorList>
    </citation>
    <scope>NUCLEOTIDE SEQUENCE [LARGE SCALE GENOMIC DNA]</scope>
    <source>
        <strain evidence="3">ATCC 42132</strain>
    </source>
</reference>
<keyword evidence="1" id="KW-0812">Transmembrane</keyword>
<keyword evidence="1" id="KW-1133">Transmembrane helix</keyword>